<dbReference type="InterPro" id="IPR034466">
    <property type="entry name" value="Methyltransferase_Class_B"/>
</dbReference>
<evidence type="ECO:0000313" key="8">
    <source>
        <dbReference type="EMBL" id="MCC2164418.1"/>
    </source>
</evidence>
<reference evidence="8" key="1">
    <citation type="submission" date="2021-10" db="EMBL/GenBank/DDBJ databases">
        <title>Anaerobic single-cell dispensing facilitates the cultivation of human gut bacteria.</title>
        <authorList>
            <person name="Afrizal A."/>
        </authorList>
    </citation>
    <scope>NUCLEOTIDE SEQUENCE</scope>
    <source>
        <strain evidence="8">CLA-AA-H274</strain>
    </source>
</reference>
<dbReference type="SFLD" id="SFLDG01123">
    <property type="entry name" value="methyltransferase_(Class_B)"/>
    <property type="match status" value="1"/>
</dbReference>
<dbReference type="PROSITE" id="PS51332">
    <property type="entry name" value="B12_BINDING"/>
    <property type="match status" value="1"/>
</dbReference>
<dbReference type="SMART" id="SM00729">
    <property type="entry name" value="Elp3"/>
    <property type="match status" value="1"/>
</dbReference>
<dbReference type="CDD" id="cd02068">
    <property type="entry name" value="radical_SAM_B12_BD"/>
    <property type="match status" value="1"/>
</dbReference>
<dbReference type="InterPro" id="IPR058240">
    <property type="entry name" value="rSAM_sf"/>
</dbReference>
<dbReference type="PANTHER" id="PTHR43409:SF16">
    <property type="entry name" value="SLR0320 PROTEIN"/>
    <property type="match status" value="1"/>
</dbReference>
<dbReference type="InterPro" id="IPR051198">
    <property type="entry name" value="BchE-like"/>
</dbReference>
<evidence type="ECO:0000256" key="5">
    <source>
        <dbReference type="ARBA" id="ARBA00023014"/>
    </source>
</evidence>
<dbReference type="SUPFAM" id="SSF102114">
    <property type="entry name" value="Radical SAM enzymes"/>
    <property type="match status" value="1"/>
</dbReference>
<keyword evidence="9" id="KW-1185">Reference proteome</keyword>
<comment type="cofactor">
    <cofactor evidence="1">
        <name>[4Fe-4S] cluster</name>
        <dbReference type="ChEBI" id="CHEBI:49883"/>
    </cofactor>
</comment>
<dbReference type="GO" id="GO:0005829">
    <property type="term" value="C:cytosol"/>
    <property type="evidence" value="ECO:0007669"/>
    <property type="project" value="TreeGrafter"/>
</dbReference>
<keyword evidence="4" id="KW-0408">Iron</keyword>
<dbReference type="PROSITE" id="PS51918">
    <property type="entry name" value="RADICAL_SAM"/>
    <property type="match status" value="1"/>
</dbReference>
<dbReference type="InterPro" id="IPR036724">
    <property type="entry name" value="Cobalamin-bd_sf"/>
</dbReference>
<evidence type="ECO:0000256" key="3">
    <source>
        <dbReference type="ARBA" id="ARBA00022723"/>
    </source>
</evidence>
<feature type="domain" description="B12-binding" evidence="6">
    <location>
        <begin position="1"/>
        <end position="150"/>
    </location>
</feature>
<protein>
    <submittedName>
        <fullName evidence="8">B12-binding domain-containing radical SAM protein</fullName>
    </submittedName>
</protein>
<dbReference type="InterPro" id="IPR023404">
    <property type="entry name" value="rSAM_horseshoe"/>
</dbReference>
<comment type="caution">
    <text evidence="8">The sequence shown here is derived from an EMBL/GenBank/DDBJ whole genome shotgun (WGS) entry which is preliminary data.</text>
</comment>
<evidence type="ECO:0000256" key="4">
    <source>
        <dbReference type="ARBA" id="ARBA00023004"/>
    </source>
</evidence>
<dbReference type="InterPro" id="IPR007197">
    <property type="entry name" value="rSAM"/>
</dbReference>
<dbReference type="Pfam" id="PF04055">
    <property type="entry name" value="Radical_SAM"/>
    <property type="match status" value="1"/>
</dbReference>
<organism evidence="8 9">
    <name type="scientific">Brotaphodocola catenula</name>
    <dbReference type="NCBI Taxonomy" id="2885361"/>
    <lineage>
        <taxon>Bacteria</taxon>
        <taxon>Bacillati</taxon>
        <taxon>Bacillota</taxon>
        <taxon>Clostridia</taxon>
        <taxon>Lachnospirales</taxon>
        <taxon>Lachnospiraceae</taxon>
        <taxon>Brotaphodocola</taxon>
    </lineage>
</organism>
<evidence type="ECO:0000256" key="2">
    <source>
        <dbReference type="ARBA" id="ARBA00022691"/>
    </source>
</evidence>
<evidence type="ECO:0000259" key="6">
    <source>
        <dbReference type="PROSITE" id="PS51332"/>
    </source>
</evidence>
<evidence type="ECO:0000259" key="7">
    <source>
        <dbReference type="PROSITE" id="PS51918"/>
    </source>
</evidence>
<keyword evidence="2" id="KW-0949">S-adenosyl-L-methionine</keyword>
<dbReference type="Gene3D" id="3.40.50.280">
    <property type="entry name" value="Cobalamin-binding domain"/>
    <property type="match status" value="1"/>
</dbReference>
<dbReference type="InterPro" id="IPR006158">
    <property type="entry name" value="Cobalamin-bd"/>
</dbReference>
<feature type="domain" description="Radical SAM core" evidence="7">
    <location>
        <begin position="194"/>
        <end position="424"/>
    </location>
</feature>
<dbReference type="GO" id="GO:0031419">
    <property type="term" value="F:cobalamin binding"/>
    <property type="evidence" value="ECO:0007669"/>
    <property type="project" value="InterPro"/>
</dbReference>
<dbReference type="InterPro" id="IPR025288">
    <property type="entry name" value="DUF4080"/>
</dbReference>
<dbReference type="Pfam" id="PF13311">
    <property type="entry name" value="DUF4080"/>
    <property type="match status" value="1"/>
</dbReference>
<evidence type="ECO:0000313" key="9">
    <source>
        <dbReference type="Proteomes" id="UP001198962"/>
    </source>
</evidence>
<dbReference type="SFLD" id="SFLDG01082">
    <property type="entry name" value="B12-binding_domain_containing"/>
    <property type="match status" value="1"/>
</dbReference>
<dbReference type="SUPFAM" id="SSF52242">
    <property type="entry name" value="Cobalamin (vitamin B12)-binding domain"/>
    <property type="match status" value="1"/>
</dbReference>
<dbReference type="InterPro" id="IPR006638">
    <property type="entry name" value="Elp3/MiaA/NifB-like_rSAM"/>
</dbReference>
<dbReference type="AlphaFoldDB" id="A0AAE3DKX1"/>
<dbReference type="SFLD" id="SFLDS00029">
    <property type="entry name" value="Radical_SAM"/>
    <property type="match status" value="1"/>
</dbReference>
<dbReference type="GO" id="GO:0051539">
    <property type="term" value="F:4 iron, 4 sulfur cluster binding"/>
    <property type="evidence" value="ECO:0007669"/>
    <property type="project" value="UniProtKB-KW"/>
</dbReference>
<dbReference type="EMBL" id="JAJEPU010000013">
    <property type="protein sequence ID" value="MCC2164418.1"/>
    <property type="molecule type" value="Genomic_DNA"/>
</dbReference>
<dbReference type="PANTHER" id="PTHR43409">
    <property type="entry name" value="ANAEROBIC MAGNESIUM-PROTOPORPHYRIN IX MONOMETHYL ESTER CYCLASE-RELATED"/>
    <property type="match status" value="1"/>
</dbReference>
<dbReference type="RefSeq" id="WP_308451061.1">
    <property type="nucleotide sequence ID" value="NZ_JAJEPU010000013.1"/>
</dbReference>
<keyword evidence="3" id="KW-0479">Metal-binding</keyword>
<dbReference type="Proteomes" id="UP001198962">
    <property type="component" value="Unassembled WGS sequence"/>
</dbReference>
<dbReference type="GO" id="GO:0003824">
    <property type="term" value="F:catalytic activity"/>
    <property type="evidence" value="ECO:0007669"/>
    <property type="project" value="InterPro"/>
</dbReference>
<dbReference type="Gene3D" id="3.80.30.20">
    <property type="entry name" value="tm_1862 like domain"/>
    <property type="match status" value="1"/>
</dbReference>
<gene>
    <name evidence="8" type="ORF">LKD32_05915</name>
</gene>
<dbReference type="Pfam" id="PF02310">
    <property type="entry name" value="B12-binding"/>
    <property type="match status" value="1"/>
</dbReference>
<accession>A0AAE3DKX1</accession>
<name>A0AAE3DKX1_9FIRM</name>
<proteinExistence type="predicted"/>
<keyword evidence="5" id="KW-0411">Iron-sulfur</keyword>
<dbReference type="GO" id="GO:0046872">
    <property type="term" value="F:metal ion binding"/>
    <property type="evidence" value="ECO:0007669"/>
    <property type="project" value="UniProtKB-KW"/>
</dbReference>
<evidence type="ECO:0000256" key="1">
    <source>
        <dbReference type="ARBA" id="ARBA00001966"/>
    </source>
</evidence>
<sequence>MKILLTAINAKYIHSNLGIYSLKAYGEKILREQFGDSNREELSDRMVQIELAEYTINQPIGQILQDLYRRKPDIIGFSCYIWNIAYVRELLADVKKVLPDVQIWMGGPEVSYDVSKTLQENPVVDLVMKGEGEETFAQLLENCVRAGGDPKNWKEIVGLAYRSPDGTGVIETGIRPYMDMSQIPFPYECVDTKELEHRIIYYESSRGCPFSCAYCLSSIDKRVRFRGLDLVKKELAWFLEAKVPQVKFVDRTFNCRKDHAMEIWRFIRDQDNGITNFHFEIAADLLDDEELELLSTMRPGLVQLEIGVQSTNERTLEAIHRKTDIDQIREMTARINSWGRIHQHLDLIAGLPWENLESFRHSFDDVYRMEPEQLQLGFLKVLKGSCMEKMTQECGLQYASAPPYEVLSTRWLPYRDVLVLKQIEEMVEVYYNSRQFCLTLGELEKAYDSPYEMFEVLADYYEKNHLFEVNHSRMARYEILWELLTELFPKKREVFRDLLMCDLYLRENIKSRPSFAPDPGEWKEETRRFFRKEEQSPHYLKHYEGYDSRQMARMAHLERLSNGTYRLFDYKRRDPLSRNAGMIEISQISNEELTAL</sequence>